<comment type="caution">
    <text evidence="8">The sequence shown here is derived from an EMBL/GenBank/DDBJ whole genome shotgun (WGS) entry which is preliminary data.</text>
</comment>
<evidence type="ECO:0000313" key="9">
    <source>
        <dbReference type="Proteomes" id="UP000596932"/>
    </source>
</evidence>
<dbReference type="PRINTS" id="PR00142">
    <property type="entry name" value="RECA"/>
</dbReference>
<evidence type="ECO:0000256" key="5">
    <source>
        <dbReference type="ARBA" id="ARBA00023125"/>
    </source>
</evidence>
<keyword evidence="4" id="KW-0067">ATP-binding</keyword>
<dbReference type="Pfam" id="PF00154">
    <property type="entry name" value="RecA_N"/>
    <property type="match status" value="1"/>
</dbReference>
<feature type="domain" description="RecA family profile 2" evidence="7">
    <location>
        <begin position="60"/>
        <end position="133"/>
    </location>
</feature>
<dbReference type="Proteomes" id="UP000596932">
    <property type="component" value="Unassembled WGS sequence"/>
</dbReference>
<sequence>MNSMALQRVGFSGTSLCEPLPVLLPLQARLMSQALRKITGNIKNANCLVIFINQIRMKIGVMFGSPETTTGGNALKFYASVRLDIRRTGAVKEGEEVVGSETRVKIVKNKVAPPFRQAEFQILYGKGIYRNGEIIDLGVQQGLVEKSGAWYSYKGNKIGQGKANAAKYLEDNQEVAREIEGLIREKLLVSSAPAKAPAADLADAEVDF</sequence>
<dbReference type="GO" id="GO:0005524">
    <property type="term" value="F:ATP binding"/>
    <property type="evidence" value="ECO:0007669"/>
    <property type="project" value="UniProtKB-KW"/>
</dbReference>
<gene>
    <name evidence="8" type="ORF">H3221_24095</name>
</gene>
<dbReference type="GO" id="GO:0006310">
    <property type="term" value="P:DNA recombination"/>
    <property type="evidence" value="ECO:0007669"/>
    <property type="project" value="UniProtKB-KW"/>
</dbReference>
<dbReference type="GO" id="GO:0006281">
    <property type="term" value="P:DNA repair"/>
    <property type="evidence" value="ECO:0007669"/>
    <property type="project" value="InterPro"/>
</dbReference>
<protein>
    <recommendedName>
        <fullName evidence="2">Protein RecA</fullName>
    </recommendedName>
</protein>
<dbReference type="GO" id="GO:0003697">
    <property type="term" value="F:single-stranded DNA binding"/>
    <property type="evidence" value="ECO:0007669"/>
    <property type="project" value="InterPro"/>
</dbReference>
<dbReference type="GO" id="GO:0008094">
    <property type="term" value="F:ATP-dependent activity, acting on DNA"/>
    <property type="evidence" value="ECO:0007669"/>
    <property type="project" value="InterPro"/>
</dbReference>
<dbReference type="SUPFAM" id="SSF52540">
    <property type="entry name" value="P-loop containing nucleoside triphosphate hydrolases"/>
    <property type="match status" value="1"/>
</dbReference>
<dbReference type="PROSITE" id="PS00321">
    <property type="entry name" value="RECA_1"/>
    <property type="match status" value="1"/>
</dbReference>
<dbReference type="EMBL" id="JACFYX010000036">
    <property type="protein sequence ID" value="MBG0838205.1"/>
    <property type="molecule type" value="Genomic_DNA"/>
</dbReference>
<accession>A0A931D6J7</accession>
<dbReference type="GO" id="GO:0005829">
    <property type="term" value="C:cytosol"/>
    <property type="evidence" value="ECO:0007669"/>
    <property type="project" value="TreeGrafter"/>
</dbReference>
<dbReference type="PANTHER" id="PTHR45900">
    <property type="entry name" value="RECA"/>
    <property type="match status" value="1"/>
</dbReference>
<comment type="similarity">
    <text evidence="1">Belongs to the RecA family.</text>
</comment>
<dbReference type="InterPro" id="IPR020587">
    <property type="entry name" value="RecA_monomer-monomer_interface"/>
</dbReference>
<evidence type="ECO:0000256" key="4">
    <source>
        <dbReference type="ARBA" id="ARBA00022840"/>
    </source>
</evidence>
<keyword evidence="5" id="KW-0238">DNA-binding</keyword>
<reference evidence="8" key="1">
    <citation type="submission" date="2020-07" db="EMBL/GenBank/DDBJ databases">
        <title>Pseudomonas chaetoceroseae sp. nov., a new member of the Pseudomonas oleovorans group isolated from a culture of Chaetoceros calcitrans.</title>
        <authorList>
            <person name="Girard L."/>
            <person name="Lood C."/>
            <person name="De Mot R."/>
            <person name="Baudart J."/>
        </authorList>
    </citation>
    <scope>NUCLEOTIDE SEQUENCE</scope>
    <source>
        <strain evidence="8">536</strain>
    </source>
</reference>
<evidence type="ECO:0000256" key="1">
    <source>
        <dbReference type="ARBA" id="ARBA00009391"/>
    </source>
</evidence>
<dbReference type="InterPro" id="IPR013765">
    <property type="entry name" value="DNA_recomb/repair_RecA"/>
</dbReference>
<evidence type="ECO:0000256" key="3">
    <source>
        <dbReference type="ARBA" id="ARBA00022741"/>
    </source>
</evidence>
<evidence type="ECO:0000259" key="7">
    <source>
        <dbReference type="PROSITE" id="PS50163"/>
    </source>
</evidence>
<proteinExistence type="inferred from homology"/>
<dbReference type="PROSITE" id="PS50163">
    <property type="entry name" value="RECA_3"/>
    <property type="match status" value="1"/>
</dbReference>
<dbReference type="InterPro" id="IPR049428">
    <property type="entry name" value="RecA-like_N"/>
</dbReference>
<keyword evidence="9" id="KW-1185">Reference proteome</keyword>
<dbReference type="AlphaFoldDB" id="A0A931D6J7"/>
<evidence type="ECO:0000256" key="2">
    <source>
        <dbReference type="ARBA" id="ARBA00015553"/>
    </source>
</evidence>
<evidence type="ECO:0000256" key="6">
    <source>
        <dbReference type="ARBA" id="ARBA00023172"/>
    </source>
</evidence>
<dbReference type="Gene3D" id="3.30.250.10">
    <property type="entry name" value="RecA protein, C-terminal domain"/>
    <property type="match status" value="1"/>
</dbReference>
<dbReference type="InterPro" id="IPR049261">
    <property type="entry name" value="RecA-like_C"/>
</dbReference>
<evidence type="ECO:0000313" key="8">
    <source>
        <dbReference type="EMBL" id="MBG0838205.1"/>
    </source>
</evidence>
<dbReference type="Pfam" id="PF21096">
    <property type="entry name" value="RecA_C"/>
    <property type="match status" value="1"/>
</dbReference>
<keyword evidence="6" id="KW-0233">DNA recombination</keyword>
<organism evidence="8 9">
    <name type="scientific">Pseudomonas chaetocerotis</name>
    <dbReference type="NCBI Taxonomy" id="2758695"/>
    <lineage>
        <taxon>Bacteria</taxon>
        <taxon>Pseudomonadati</taxon>
        <taxon>Pseudomonadota</taxon>
        <taxon>Gammaproteobacteria</taxon>
        <taxon>Pseudomonadales</taxon>
        <taxon>Pseudomonadaceae</taxon>
        <taxon>Pseudomonas</taxon>
    </lineage>
</organism>
<dbReference type="Gene3D" id="3.40.50.300">
    <property type="entry name" value="P-loop containing nucleotide triphosphate hydrolases"/>
    <property type="match status" value="1"/>
</dbReference>
<name>A0A931D6J7_9PSED</name>
<keyword evidence="3" id="KW-0547">Nucleotide-binding</keyword>
<dbReference type="SUPFAM" id="SSF54752">
    <property type="entry name" value="RecA protein, C-terminal domain"/>
    <property type="match status" value="1"/>
</dbReference>
<dbReference type="InterPro" id="IPR027417">
    <property type="entry name" value="P-loop_NTPase"/>
</dbReference>
<dbReference type="InterPro" id="IPR020584">
    <property type="entry name" value="DNA_recomb/repair_RecA_CS"/>
</dbReference>
<dbReference type="InterPro" id="IPR023400">
    <property type="entry name" value="RecA_C_sf"/>
</dbReference>
<dbReference type="PANTHER" id="PTHR45900:SF1">
    <property type="entry name" value="MITOCHONDRIAL DNA REPAIR PROTEIN RECA HOMOLOG-RELATED"/>
    <property type="match status" value="1"/>
</dbReference>